<feature type="compositionally biased region" description="Basic and acidic residues" evidence="1">
    <location>
        <begin position="128"/>
        <end position="141"/>
    </location>
</feature>
<feature type="compositionally biased region" description="Basic and acidic residues" evidence="1">
    <location>
        <begin position="45"/>
        <end position="69"/>
    </location>
</feature>
<proteinExistence type="predicted"/>
<feature type="region of interest" description="Disordered" evidence="1">
    <location>
        <begin position="120"/>
        <end position="141"/>
    </location>
</feature>
<keyword evidence="3" id="KW-1185">Reference proteome</keyword>
<gene>
    <name evidence="2" type="ORF">BT96DRAFT_1002336</name>
</gene>
<accession>A0A6A4GY39</accession>
<feature type="region of interest" description="Disordered" evidence="1">
    <location>
        <begin position="40"/>
        <end position="108"/>
    </location>
</feature>
<evidence type="ECO:0000313" key="2">
    <source>
        <dbReference type="EMBL" id="KAE9390376.1"/>
    </source>
</evidence>
<sequence length="197" mass="21900">MAKLANFCPITAHRTLPSLRGSVTQKEAHFMHFLDLSEAETIEEEERKRRKEEERGIRPKSGHICEWRSRPTGGGSLAPRKSKPRALIDSETEGESGPVKGMDKEKENVATFDAGVDCIDVSDDDDLEKGPGRRKEGRESLSRIWRRGGRCNSFSSSSTYPESASVPPLSYLFHLLPSPPAALSDRSLRLFSKAQTS</sequence>
<protein>
    <submittedName>
        <fullName evidence="2">Uncharacterized protein</fullName>
    </submittedName>
</protein>
<evidence type="ECO:0000313" key="3">
    <source>
        <dbReference type="Proteomes" id="UP000799118"/>
    </source>
</evidence>
<dbReference type="Proteomes" id="UP000799118">
    <property type="component" value="Unassembled WGS sequence"/>
</dbReference>
<dbReference type="AlphaFoldDB" id="A0A6A4GY39"/>
<name>A0A6A4GY39_9AGAR</name>
<reference evidence="2" key="1">
    <citation type="journal article" date="2019" name="Environ. Microbiol.">
        <title>Fungal ecological strategies reflected in gene transcription - a case study of two litter decomposers.</title>
        <authorList>
            <person name="Barbi F."/>
            <person name="Kohler A."/>
            <person name="Barry K."/>
            <person name="Baskaran P."/>
            <person name="Daum C."/>
            <person name="Fauchery L."/>
            <person name="Ihrmark K."/>
            <person name="Kuo A."/>
            <person name="LaButti K."/>
            <person name="Lipzen A."/>
            <person name="Morin E."/>
            <person name="Grigoriev I.V."/>
            <person name="Henrissat B."/>
            <person name="Lindahl B."/>
            <person name="Martin F."/>
        </authorList>
    </citation>
    <scope>NUCLEOTIDE SEQUENCE</scope>
    <source>
        <strain evidence="2">JB14</strain>
    </source>
</reference>
<dbReference type="EMBL" id="ML769660">
    <property type="protein sequence ID" value="KAE9390376.1"/>
    <property type="molecule type" value="Genomic_DNA"/>
</dbReference>
<organism evidence="2 3">
    <name type="scientific">Gymnopus androsaceus JB14</name>
    <dbReference type="NCBI Taxonomy" id="1447944"/>
    <lineage>
        <taxon>Eukaryota</taxon>
        <taxon>Fungi</taxon>
        <taxon>Dikarya</taxon>
        <taxon>Basidiomycota</taxon>
        <taxon>Agaricomycotina</taxon>
        <taxon>Agaricomycetes</taxon>
        <taxon>Agaricomycetidae</taxon>
        <taxon>Agaricales</taxon>
        <taxon>Marasmiineae</taxon>
        <taxon>Omphalotaceae</taxon>
        <taxon>Gymnopus</taxon>
    </lineage>
</organism>
<evidence type="ECO:0000256" key="1">
    <source>
        <dbReference type="SAM" id="MobiDB-lite"/>
    </source>
</evidence>